<keyword evidence="4" id="KW-1185">Reference proteome</keyword>
<dbReference type="Proteomes" id="UP000033140">
    <property type="component" value="Unassembled WGS sequence"/>
</dbReference>
<dbReference type="InterPro" id="IPR052275">
    <property type="entry name" value="Mt_Fe-S_assembly_factor"/>
</dbReference>
<evidence type="ECO:0000256" key="1">
    <source>
        <dbReference type="ARBA" id="ARBA00005578"/>
    </source>
</evidence>
<sequence>MADSGVTKEHLDQAIRERLSATFVKIEDISGGCGQAFEVTIVSPEFAGKNTLARHRLVNKALKEEIAKVHAFTQVSKATLPKNGTRCSWREDELREGCWYDWARKDIHGAKYETPAEFCKGRVGL</sequence>
<dbReference type="Gene3D" id="3.30.300.90">
    <property type="entry name" value="BolA-like"/>
    <property type="match status" value="1"/>
</dbReference>
<dbReference type="AlphaFoldDB" id="A0A0E9NEC7"/>
<reference evidence="3 4" key="2">
    <citation type="journal article" date="2014" name="J. Gen. Appl. Microbiol.">
        <title>The early diverging ascomycetous budding yeast Saitoella complicata has three histone deacetylases belonging to the Clr6, Hos2, and Rpd3 lineages.</title>
        <authorList>
            <person name="Nishida H."/>
            <person name="Matsumoto T."/>
            <person name="Kondo S."/>
            <person name="Hamamoto M."/>
            <person name="Yoshikawa H."/>
        </authorList>
    </citation>
    <scope>NUCLEOTIDE SEQUENCE [LARGE SCALE GENOMIC DNA]</scope>
    <source>
        <strain evidence="3 4">NRRL Y-17804</strain>
    </source>
</reference>
<evidence type="ECO:0000256" key="2">
    <source>
        <dbReference type="RuleBase" id="RU003860"/>
    </source>
</evidence>
<name>A0A0E9NEC7_SAICN</name>
<dbReference type="InterPro" id="IPR002634">
    <property type="entry name" value="BolA"/>
</dbReference>
<dbReference type="STRING" id="698492.A0A0E9NEC7"/>
<evidence type="ECO:0000313" key="3">
    <source>
        <dbReference type="EMBL" id="GAO48207.1"/>
    </source>
</evidence>
<reference evidence="3 4" key="1">
    <citation type="journal article" date="2011" name="J. Gen. Appl. Microbiol.">
        <title>Draft genome sequencing of the enigmatic yeast Saitoella complicata.</title>
        <authorList>
            <person name="Nishida H."/>
            <person name="Hamamoto M."/>
            <person name="Sugiyama J."/>
        </authorList>
    </citation>
    <scope>NUCLEOTIDE SEQUENCE [LARGE SCALE GENOMIC DNA]</scope>
    <source>
        <strain evidence="3 4">NRRL Y-17804</strain>
    </source>
</reference>
<protein>
    <recommendedName>
        <fullName evidence="5">BolA protein</fullName>
    </recommendedName>
</protein>
<dbReference type="GO" id="GO:0005759">
    <property type="term" value="C:mitochondrial matrix"/>
    <property type="evidence" value="ECO:0007669"/>
    <property type="project" value="TreeGrafter"/>
</dbReference>
<dbReference type="SUPFAM" id="SSF82657">
    <property type="entry name" value="BolA-like"/>
    <property type="match status" value="1"/>
</dbReference>
<dbReference type="PANTHER" id="PTHR46188">
    <property type="entry name" value="BOLA-LIKE PROTEIN 3"/>
    <property type="match status" value="1"/>
</dbReference>
<proteinExistence type="inferred from homology"/>
<dbReference type="PANTHER" id="PTHR46188:SF1">
    <property type="entry name" value="BOLA-LIKE PROTEIN 3"/>
    <property type="match status" value="1"/>
</dbReference>
<comment type="caution">
    <text evidence="3">The sequence shown here is derived from an EMBL/GenBank/DDBJ whole genome shotgun (WGS) entry which is preliminary data.</text>
</comment>
<evidence type="ECO:0000313" key="4">
    <source>
        <dbReference type="Proteomes" id="UP000033140"/>
    </source>
</evidence>
<dbReference type="Pfam" id="PF01722">
    <property type="entry name" value="BolA"/>
    <property type="match status" value="1"/>
</dbReference>
<evidence type="ECO:0008006" key="5">
    <source>
        <dbReference type="Google" id="ProtNLM"/>
    </source>
</evidence>
<dbReference type="InterPro" id="IPR036065">
    <property type="entry name" value="BolA-like_sf"/>
</dbReference>
<gene>
    <name evidence="3" type="ORF">G7K_2387-t1</name>
</gene>
<accession>A0A0E9NEC7</accession>
<reference evidence="3 4" key="3">
    <citation type="journal article" date="2015" name="Genome Announc.">
        <title>Draft Genome Sequence of the Archiascomycetous Yeast Saitoella complicata.</title>
        <authorList>
            <person name="Yamauchi K."/>
            <person name="Kondo S."/>
            <person name="Hamamoto M."/>
            <person name="Takahashi Y."/>
            <person name="Ogura Y."/>
            <person name="Hayashi T."/>
            <person name="Nishida H."/>
        </authorList>
    </citation>
    <scope>NUCLEOTIDE SEQUENCE [LARGE SCALE GENOMIC DNA]</scope>
    <source>
        <strain evidence="3 4">NRRL Y-17804</strain>
    </source>
</reference>
<comment type="similarity">
    <text evidence="1 2">Belongs to the BolA/IbaG family.</text>
</comment>
<organism evidence="3 4">
    <name type="scientific">Saitoella complicata (strain BCRC 22490 / CBS 7301 / JCM 7358 / NBRC 10748 / NRRL Y-17804)</name>
    <dbReference type="NCBI Taxonomy" id="698492"/>
    <lineage>
        <taxon>Eukaryota</taxon>
        <taxon>Fungi</taxon>
        <taxon>Dikarya</taxon>
        <taxon>Ascomycota</taxon>
        <taxon>Taphrinomycotina</taxon>
        <taxon>Taphrinomycotina incertae sedis</taxon>
        <taxon>Saitoella</taxon>
    </lineage>
</organism>
<dbReference type="EMBL" id="BACD03000013">
    <property type="protein sequence ID" value="GAO48207.1"/>
    <property type="molecule type" value="Genomic_DNA"/>
</dbReference>